<comment type="caution">
    <text evidence="4">The sequence shown here is derived from an EMBL/GenBank/DDBJ whole genome shotgun (WGS) entry which is preliminary data.</text>
</comment>
<evidence type="ECO:0000313" key="5">
    <source>
        <dbReference type="Proteomes" id="UP000193986"/>
    </source>
</evidence>
<dbReference type="EMBL" id="MCFC01000098">
    <property type="protein sequence ID" value="ORY22120.1"/>
    <property type="molecule type" value="Genomic_DNA"/>
</dbReference>
<dbReference type="Proteomes" id="UP000193986">
    <property type="component" value="Unassembled WGS sequence"/>
</dbReference>
<feature type="domain" description="PPM-type phosphatase" evidence="3">
    <location>
        <begin position="1"/>
        <end position="164"/>
    </location>
</feature>
<accession>A0A1Y2AIK7</accession>
<dbReference type="SUPFAM" id="SSF81606">
    <property type="entry name" value="PP2C-like"/>
    <property type="match status" value="1"/>
</dbReference>
<dbReference type="STRING" id="71784.A0A1Y2AIK7"/>
<comment type="cofactor">
    <cofactor evidence="1">
        <name>Mn(2+)</name>
        <dbReference type="ChEBI" id="CHEBI:29035"/>
    </cofactor>
</comment>
<keyword evidence="1" id="KW-0464">Manganese</keyword>
<evidence type="ECO:0000256" key="1">
    <source>
        <dbReference type="RuleBase" id="RU366020"/>
    </source>
</evidence>
<evidence type="ECO:0000256" key="2">
    <source>
        <dbReference type="SAM" id="MobiDB-lite"/>
    </source>
</evidence>
<dbReference type="InterPro" id="IPR036457">
    <property type="entry name" value="PPM-type-like_dom_sf"/>
</dbReference>
<comment type="catalytic activity">
    <reaction evidence="1">
        <text>O-phospho-L-threonyl-[protein] + H2O = L-threonyl-[protein] + phosphate</text>
        <dbReference type="Rhea" id="RHEA:47004"/>
        <dbReference type="Rhea" id="RHEA-COMP:11060"/>
        <dbReference type="Rhea" id="RHEA-COMP:11605"/>
        <dbReference type="ChEBI" id="CHEBI:15377"/>
        <dbReference type="ChEBI" id="CHEBI:30013"/>
        <dbReference type="ChEBI" id="CHEBI:43474"/>
        <dbReference type="ChEBI" id="CHEBI:61977"/>
        <dbReference type="EC" id="3.1.3.16"/>
    </reaction>
</comment>
<evidence type="ECO:0000313" key="4">
    <source>
        <dbReference type="EMBL" id="ORY22120.1"/>
    </source>
</evidence>
<protein>
    <recommendedName>
        <fullName evidence="1">Protein phosphatase</fullName>
        <ecNumber evidence="1">3.1.3.16</ecNumber>
    </recommendedName>
</protein>
<feature type="non-terminal residue" evidence="4">
    <location>
        <position position="1"/>
    </location>
</feature>
<dbReference type="PANTHER" id="PTHR12320:SF84">
    <property type="entry name" value="PROTEIN PHOSPHATASE"/>
    <property type="match status" value="1"/>
</dbReference>
<dbReference type="InterPro" id="IPR039123">
    <property type="entry name" value="PPTC7"/>
</dbReference>
<dbReference type="PROSITE" id="PS51746">
    <property type="entry name" value="PPM_2"/>
    <property type="match status" value="1"/>
</dbReference>
<proteinExistence type="inferred from homology"/>
<gene>
    <name evidence="4" type="ORF">BCR39DRAFT_474086</name>
</gene>
<dbReference type="Gene3D" id="3.60.40.10">
    <property type="entry name" value="PPM-type phosphatase domain"/>
    <property type="match status" value="1"/>
</dbReference>
<dbReference type="GO" id="GO:0046872">
    <property type="term" value="F:metal ion binding"/>
    <property type="evidence" value="ECO:0007669"/>
    <property type="project" value="UniProtKB-UniRule"/>
</dbReference>
<keyword evidence="1" id="KW-0904">Protein phosphatase</keyword>
<dbReference type="AlphaFoldDB" id="A0A1Y2AIK7"/>
<keyword evidence="1" id="KW-0479">Metal-binding</keyword>
<dbReference type="InterPro" id="IPR001932">
    <property type="entry name" value="PPM-type_phosphatase-like_dom"/>
</dbReference>
<comment type="catalytic activity">
    <reaction evidence="1">
        <text>O-phospho-L-seryl-[protein] + H2O = L-seryl-[protein] + phosphate</text>
        <dbReference type="Rhea" id="RHEA:20629"/>
        <dbReference type="Rhea" id="RHEA-COMP:9863"/>
        <dbReference type="Rhea" id="RHEA-COMP:11604"/>
        <dbReference type="ChEBI" id="CHEBI:15377"/>
        <dbReference type="ChEBI" id="CHEBI:29999"/>
        <dbReference type="ChEBI" id="CHEBI:43474"/>
        <dbReference type="ChEBI" id="CHEBI:83421"/>
        <dbReference type="EC" id="3.1.3.16"/>
    </reaction>
</comment>
<sequence>STLLIANLGDCCLLLIRQGEVVFRTSEMQHAFNFPLQQVGTHSRDEPMKDAQRYDVGVGRGDIVILGSDGLMDNLYDEEILDTLAEFAPPSSNVFPTPPNSRPSSPGALPPFSPQKVSEALCRRARMVSEQTTATTPFMERAIEEGIDFVGGKKDGESLVVVFYLRISSMLFFCLSISVSSMSKRLMGFFSFLDRYLGPSWCYWR</sequence>
<organism evidence="4 5">
    <name type="scientific">Naematelia encephala</name>
    <dbReference type="NCBI Taxonomy" id="71784"/>
    <lineage>
        <taxon>Eukaryota</taxon>
        <taxon>Fungi</taxon>
        <taxon>Dikarya</taxon>
        <taxon>Basidiomycota</taxon>
        <taxon>Agaricomycotina</taxon>
        <taxon>Tremellomycetes</taxon>
        <taxon>Tremellales</taxon>
        <taxon>Naemateliaceae</taxon>
        <taxon>Naematelia</taxon>
    </lineage>
</organism>
<feature type="region of interest" description="Disordered" evidence="2">
    <location>
        <begin position="92"/>
        <end position="112"/>
    </location>
</feature>
<reference evidence="4 5" key="1">
    <citation type="submission" date="2016-07" db="EMBL/GenBank/DDBJ databases">
        <title>Pervasive Adenine N6-methylation of Active Genes in Fungi.</title>
        <authorList>
            <consortium name="DOE Joint Genome Institute"/>
            <person name="Mondo S.J."/>
            <person name="Dannebaum R.O."/>
            <person name="Kuo R.C."/>
            <person name="Labutti K."/>
            <person name="Haridas S."/>
            <person name="Kuo A."/>
            <person name="Salamov A."/>
            <person name="Ahrendt S.R."/>
            <person name="Lipzen A."/>
            <person name="Sullivan W."/>
            <person name="Andreopoulos W.B."/>
            <person name="Clum A."/>
            <person name="Lindquist E."/>
            <person name="Daum C."/>
            <person name="Ramamoorthy G.K."/>
            <person name="Gryganskyi A."/>
            <person name="Culley D."/>
            <person name="Magnuson J.K."/>
            <person name="James T.Y."/>
            <person name="O'Malley M.A."/>
            <person name="Stajich J.E."/>
            <person name="Spatafora J.W."/>
            <person name="Visel A."/>
            <person name="Grigoriev I.V."/>
        </authorList>
    </citation>
    <scope>NUCLEOTIDE SEQUENCE [LARGE SCALE GENOMIC DNA]</scope>
    <source>
        <strain evidence="4 5">68-887.2</strain>
    </source>
</reference>
<comment type="similarity">
    <text evidence="1">Belongs to the PP2C family.</text>
</comment>
<dbReference type="PANTHER" id="PTHR12320">
    <property type="entry name" value="PROTEIN PHOSPHATASE 2C"/>
    <property type="match status" value="1"/>
</dbReference>
<dbReference type="GO" id="GO:0004722">
    <property type="term" value="F:protein serine/threonine phosphatase activity"/>
    <property type="evidence" value="ECO:0007669"/>
    <property type="project" value="UniProtKB-EC"/>
</dbReference>
<dbReference type="EC" id="3.1.3.16" evidence="1"/>
<dbReference type="InParanoid" id="A0A1Y2AIK7"/>
<name>A0A1Y2AIK7_9TREE</name>
<keyword evidence="5" id="KW-1185">Reference proteome</keyword>
<comment type="cofactor">
    <cofactor evidence="1">
        <name>Mg(2+)</name>
        <dbReference type="ChEBI" id="CHEBI:18420"/>
    </cofactor>
</comment>
<keyword evidence="1" id="KW-0378">Hydrolase</keyword>
<dbReference type="OrthoDB" id="60843at2759"/>
<evidence type="ECO:0000259" key="3">
    <source>
        <dbReference type="PROSITE" id="PS51746"/>
    </source>
</evidence>
<keyword evidence="1" id="KW-0460">Magnesium</keyword>